<dbReference type="InterPro" id="IPR001509">
    <property type="entry name" value="Epimerase_deHydtase"/>
</dbReference>
<comment type="caution">
    <text evidence="4">The sequence shown here is derived from an EMBL/GenBank/DDBJ whole genome shotgun (WGS) entry which is preliminary data.</text>
</comment>
<accession>A0A0D0N197</accession>
<dbReference type="Pfam" id="PF08338">
    <property type="entry name" value="DUF1731"/>
    <property type="match status" value="1"/>
</dbReference>
<dbReference type="InterPro" id="IPR010099">
    <property type="entry name" value="SDR39U1"/>
</dbReference>
<dbReference type="InterPro" id="IPR013549">
    <property type="entry name" value="DUF1731"/>
</dbReference>
<feature type="domain" description="DUF1731" evidence="3">
    <location>
        <begin position="257"/>
        <end position="301"/>
    </location>
</feature>
<sequence length="309" mass="32417">MAGMRIAVTGSTGLIGSALVDSLVGDGHEVLRLVRRRSRTGPQPDGTVGVGWNPLLMQIDGAALEGVDAVVHLAGAGVGDRRWSDAYRREIRDSRVLGTETLAAALTRLKTPPKVLVSASAVGWYGQTGDQLIDEQAPSGSDFLSEVCQEWERAAQPAAAAGIRVVHPRTGLVLDPKGGAGARLLPLFKLGLGGRLGNGKQYWSLISLADEVAALRFLIDCQDLSGPVNLTGPAPVTNGELTAELARQLGRPAVFAVPEWTLRAVLGEMAVEVVGSHRVVPKALVEAGFEFLHPDLESIVAAALGRPGN</sequence>
<keyword evidence="5" id="KW-1185">Reference proteome</keyword>
<dbReference type="PATRIC" id="fig|2064.6.peg.4646"/>
<dbReference type="SUPFAM" id="SSF51735">
    <property type="entry name" value="NAD(P)-binding Rossmann-fold domains"/>
    <property type="match status" value="1"/>
</dbReference>
<proteinExistence type="inferred from homology"/>
<dbReference type="AlphaFoldDB" id="A0A0D0N197"/>
<dbReference type="InterPro" id="IPR036291">
    <property type="entry name" value="NAD(P)-bd_dom_sf"/>
</dbReference>
<evidence type="ECO:0000256" key="1">
    <source>
        <dbReference type="ARBA" id="ARBA00009353"/>
    </source>
</evidence>
<dbReference type="Pfam" id="PF01370">
    <property type="entry name" value="Epimerase"/>
    <property type="match status" value="1"/>
</dbReference>
<evidence type="ECO:0000313" key="4">
    <source>
        <dbReference type="EMBL" id="KIQ61855.1"/>
    </source>
</evidence>
<dbReference type="Proteomes" id="UP000032066">
    <property type="component" value="Unassembled WGS sequence"/>
</dbReference>
<evidence type="ECO:0000259" key="2">
    <source>
        <dbReference type="Pfam" id="PF01370"/>
    </source>
</evidence>
<dbReference type="PANTHER" id="PTHR11092:SF0">
    <property type="entry name" value="EPIMERASE FAMILY PROTEIN SDR39U1"/>
    <property type="match status" value="1"/>
</dbReference>
<comment type="similarity">
    <text evidence="1">Belongs to the NAD(P)-dependent epimerase/dehydratase family. SDR39U1 subfamily.</text>
</comment>
<protein>
    <submittedName>
        <fullName evidence="4">Epimerase</fullName>
    </submittedName>
</protein>
<dbReference type="RefSeq" id="WP_043913568.1">
    <property type="nucleotide sequence ID" value="NZ_JXZB01000004.1"/>
</dbReference>
<dbReference type="STRING" id="2064.TR51_21625"/>
<evidence type="ECO:0000259" key="3">
    <source>
        <dbReference type="Pfam" id="PF08338"/>
    </source>
</evidence>
<dbReference type="EMBL" id="JXZB01000004">
    <property type="protein sequence ID" value="KIQ61855.1"/>
    <property type="molecule type" value="Genomic_DNA"/>
</dbReference>
<name>A0A0D0N197_KITGR</name>
<feature type="domain" description="NAD-dependent epimerase/dehydratase" evidence="2">
    <location>
        <begin position="6"/>
        <end position="139"/>
    </location>
</feature>
<organism evidence="4 5">
    <name type="scientific">Kitasatospora griseola</name>
    <name type="common">Streptomyces griseolosporeus</name>
    <dbReference type="NCBI Taxonomy" id="2064"/>
    <lineage>
        <taxon>Bacteria</taxon>
        <taxon>Bacillati</taxon>
        <taxon>Actinomycetota</taxon>
        <taxon>Actinomycetes</taxon>
        <taxon>Kitasatosporales</taxon>
        <taxon>Streptomycetaceae</taxon>
        <taxon>Kitasatospora</taxon>
    </lineage>
</organism>
<gene>
    <name evidence="4" type="ORF">TR51_21625</name>
</gene>
<dbReference type="PANTHER" id="PTHR11092">
    <property type="entry name" value="SUGAR NUCLEOTIDE EPIMERASE RELATED"/>
    <property type="match status" value="1"/>
</dbReference>
<dbReference type="NCBIfam" id="TIGR01777">
    <property type="entry name" value="yfcH"/>
    <property type="match status" value="1"/>
</dbReference>
<dbReference type="Gene3D" id="3.40.50.720">
    <property type="entry name" value="NAD(P)-binding Rossmann-like Domain"/>
    <property type="match status" value="1"/>
</dbReference>
<dbReference type="OrthoDB" id="9801773at2"/>
<evidence type="ECO:0000313" key="5">
    <source>
        <dbReference type="Proteomes" id="UP000032066"/>
    </source>
</evidence>
<reference evidence="4 5" key="1">
    <citation type="submission" date="2015-02" db="EMBL/GenBank/DDBJ databases">
        <title>Draft genome sequence of Kitasatospora griseola MF730-N6, a bafilomycin, terpentecin and satosporin producer.</title>
        <authorList>
            <person name="Arens J.C."/>
            <person name="Haltli B."/>
            <person name="Kerr R.G."/>
        </authorList>
    </citation>
    <scope>NUCLEOTIDE SEQUENCE [LARGE SCALE GENOMIC DNA]</scope>
    <source>
        <strain evidence="4 5">MF730-N6</strain>
    </source>
</reference>